<dbReference type="Proteomes" id="UP001281410">
    <property type="component" value="Unassembled WGS sequence"/>
</dbReference>
<comment type="caution">
    <text evidence="1">The sequence shown here is derived from an EMBL/GenBank/DDBJ whole genome shotgun (WGS) entry which is preliminary data.</text>
</comment>
<gene>
    <name evidence="1" type="ORF">Dsin_012221</name>
</gene>
<dbReference type="AlphaFoldDB" id="A0AAE0AHW2"/>
<organism evidence="1 2">
    <name type="scientific">Dipteronia sinensis</name>
    <dbReference type="NCBI Taxonomy" id="43782"/>
    <lineage>
        <taxon>Eukaryota</taxon>
        <taxon>Viridiplantae</taxon>
        <taxon>Streptophyta</taxon>
        <taxon>Embryophyta</taxon>
        <taxon>Tracheophyta</taxon>
        <taxon>Spermatophyta</taxon>
        <taxon>Magnoliopsida</taxon>
        <taxon>eudicotyledons</taxon>
        <taxon>Gunneridae</taxon>
        <taxon>Pentapetalae</taxon>
        <taxon>rosids</taxon>
        <taxon>malvids</taxon>
        <taxon>Sapindales</taxon>
        <taxon>Sapindaceae</taxon>
        <taxon>Hippocastanoideae</taxon>
        <taxon>Acereae</taxon>
        <taxon>Dipteronia</taxon>
    </lineage>
</organism>
<reference evidence="1" key="1">
    <citation type="journal article" date="2023" name="Plant J.">
        <title>Genome sequences and population genomics provide insights into the demographic history, inbreeding, and mutation load of two 'living fossil' tree species of Dipteronia.</title>
        <authorList>
            <person name="Feng Y."/>
            <person name="Comes H.P."/>
            <person name="Chen J."/>
            <person name="Zhu S."/>
            <person name="Lu R."/>
            <person name="Zhang X."/>
            <person name="Li P."/>
            <person name="Qiu J."/>
            <person name="Olsen K.M."/>
            <person name="Qiu Y."/>
        </authorList>
    </citation>
    <scope>NUCLEOTIDE SEQUENCE</scope>
    <source>
        <strain evidence="1">NBL</strain>
    </source>
</reference>
<protein>
    <submittedName>
        <fullName evidence="1">Uncharacterized protein</fullName>
    </submittedName>
</protein>
<evidence type="ECO:0000313" key="1">
    <source>
        <dbReference type="EMBL" id="KAK3218251.1"/>
    </source>
</evidence>
<accession>A0AAE0AHW2</accession>
<proteinExistence type="predicted"/>
<name>A0AAE0AHW2_9ROSI</name>
<dbReference type="EMBL" id="JANJYJ010000004">
    <property type="protein sequence ID" value="KAK3218251.1"/>
    <property type="molecule type" value="Genomic_DNA"/>
</dbReference>
<sequence>MCMKRPQDSRDSFLLLKLRRVYWDMLFDHLGVLSSGNQVSAFMEEIFLLFLLNQTKNQSEESTSRAAYISRRKATSNNKNVLERSIFELLCLPSSREKNTKEEQIRKK</sequence>
<keyword evidence="2" id="KW-1185">Reference proteome</keyword>
<evidence type="ECO:0000313" key="2">
    <source>
        <dbReference type="Proteomes" id="UP001281410"/>
    </source>
</evidence>